<proteinExistence type="predicted"/>
<evidence type="ECO:0000313" key="2">
    <source>
        <dbReference type="EMBL" id="OPJ70020.1"/>
    </source>
</evidence>
<protein>
    <submittedName>
        <fullName evidence="2">Uncharacterized protein</fullName>
    </submittedName>
</protein>
<feature type="compositionally biased region" description="Low complexity" evidence="1">
    <location>
        <begin position="94"/>
        <end position="108"/>
    </location>
</feature>
<dbReference type="EMBL" id="LSYS01007908">
    <property type="protein sequence ID" value="OPJ70020.1"/>
    <property type="molecule type" value="Genomic_DNA"/>
</dbReference>
<keyword evidence="3" id="KW-1185">Reference proteome</keyword>
<evidence type="ECO:0000313" key="3">
    <source>
        <dbReference type="Proteomes" id="UP000190648"/>
    </source>
</evidence>
<organism evidence="2 3">
    <name type="scientific">Patagioenas fasciata monilis</name>
    <dbReference type="NCBI Taxonomy" id="372326"/>
    <lineage>
        <taxon>Eukaryota</taxon>
        <taxon>Metazoa</taxon>
        <taxon>Chordata</taxon>
        <taxon>Craniata</taxon>
        <taxon>Vertebrata</taxon>
        <taxon>Euteleostomi</taxon>
        <taxon>Archelosauria</taxon>
        <taxon>Archosauria</taxon>
        <taxon>Dinosauria</taxon>
        <taxon>Saurischia</taxon>
        <taxon>Theropoda</taxon>
        <taxon>Coelurosauria</taxon>
        <taxon>Aves</taxon>
        <taxon>Neognathae</taxon>
        <taxon>Neoaves</taxon>
        <taxon>Columbimorphae</taxon>
        <taxon>Columbiformes</taxon>
        <taxon>Columbidae</taxon>
        <taxon>Patagioenas</taxon>
    </lineage>
</organism>
<feature type="region of interest" description="Disordered" evidence="1">
    <location>
        <begin position="1"/>
        <end position="108"/>
    </location>
</feature>
<sequence>MRPKESGPGVLLCHAIALREEEEEEEEEVRKGEGGGKRTRKSLDWSQTGSGSQQRGPWAPQDACVGLGDPSPQPPSVGAGDPGARARRREQHRSLGASSPASASLASGSSRWILASWDI</sequence>
<dbReference type="Proteomes" id="UP000190648">
    <property type="component" value="Unassembled WGS sequence"/>
</dbReference>
<dbReference type="AlphaFoldDB" id="A0A1V4JD39"/>
<name>A0A1V4JD39_PATFA</name>
<comment type="caution">
    <text evidence="2">The sequence shown here is derived from an EMBL/GenBank/DDBJ whole genome shotgun (WGS) entry which is preliminary data.</text>
</comment>
<gene>
    <name evidence="2" type="ORF">AV530_019276</name>
</gene>
<evidence type="ECO:0000256" key="1">
    <source>
        <dbReference type="SAM" id="MobiDB-lite"/>
    </source>
</evidence>
<feature type="compositionally biased region" description="Polar residues" evidence="1">
    <location>
        <begin position="44"/>
        <end position="55"/>
    </location>
</feature>
<accession>A0A1V4JD39</accession>
<reference evidence="2 3" key="1">
    <citation type="submission" date="2016-02" db="EMBL/GenBank/DDBJ databases">
        <title>Band-tailed pigeon sequencing and assembly.</title>
        <authorList>
            <person name="Soares A.E."/>
            <person name="Novak B.J."/>
            <person name="Rice E.S."/>
            <person name="O'Connell B."/>
            <person name="Chang D."/>
            <person name="Weber S."/>
            <person name="Shapiro B."/>
        </authorList>
    </citation>
    <scope>NUCLEOTIDE SEQUENCE [LARGE SCALE GENOMIC DNA]</scope>
    <source>
        <strain evidence="2">BTP2013</strain>
        <tissue evidence="2">Blood</tissue>
    </source>
</reference>